<gene>
    <name evidence="6" type="ORF">RIF25_04065</name>
</gene>
<sequence>MSYALDFGTSNTVIARWNPISQQPEPVILPGLTESLDSPLIPSLLYVDQAQIPQLTLGQQVILNELNHGNNQRVFRNFKRGIGAEIQGFLPKLDGCDLTFEQIGTWFIEHLYQQLLKLHPDALKSLVLTVPVDCFAAYRLWLTELCQALNVEQVKLLDEPTAAALGTGLGDAQTLLVIDFGGGTLDLSLVQQPQTPPESRGFLLKWGQQILGQKEQPSPSSQIAKVISKAGRTLGGSDIDQWIGAYFQAQDNLPITPWTLRLWERLKIKLSSQAKAEEFYRNPDTGQEHQITLTRPELEQILATHDFFSRLDDCLTQVLHQARGQGITTKDIEGVILIGGTCQMPAIKAWIRSHFPTHKIAADHPLTAVATGALYLDQGAGIADFLYHGYGIRYWDYRRQTHHWHPIIQPGQSYPMSQPIELILGASTADQPGLELIMGELGQTQERTEIFFEGGQLITRTIKDQPTVQALNDREGSRTIAQLNPLGQPGTDRLKVLFFVDQHRQLRISIDDLLTQTRLVDQQLVITLR</sequence>
<protein>
    <submittedName>
        <fullName evidence="6">Hsp70 family protein</fullName>
    </submittedName>
</protein>
<keyword evidence="2" id="KW-0547">Nucleotide-binding</keyword>
<evidence type="ECO:0000313" key="6">
    <source>
        <dbReference type="EMBL" id="MDS3859979.1"/>
    </source>
</evidence>
<dbReference type="GO" id="GO:0140662">
    <property type="term" value="F:ATP-dependent protein folding chaperone"/>
    <property type="evidence" value="ECO:0007669"/>
    <property type="project" value="InterPro"/>
</dbReference>
<dbReference type="GO" id="GO:0005524">
    <property type="term" value="F:ATP binding"/>
    <property type="evidence" value="ECO:0007669"/>
    <property type="project" value="UniProtKB-KW"/>
</dbReference>
<evidence type="ECO:0000256" key="3">
    <source>
        <dbReference type="ARBA" id="ARBA00022840"/>
    </source>
</evidence>
<keyword evidence="7" id="KW-1185">Reference proteome</keyword>
<dbReference type="PROSITE" id="PS00329">
    <property type="entry name" value="HSP70_2"/>
    <property type="match status" value="1"/>
</dbReference>
<evidence type="ECO:0000256" key="2">
    <source>
        <dbReference type="ARBA" id="ARBA00022741"/>
    </source>
</evidence>
<comment type="similarity">
    <text evidence="1">Belongs to the heat shock protein 70 family.</text>
</comment>
<evidence type="ECO:0000256" key="5">
    <source>
        <dbReference type="ARBA" id="ARBA00023186"/>
    </source>
</evidence>
<dbReference type="Proteomes" id="UP001268256">
    <property type="component" value="Unassembled WGS sequence"/>
</dbReference>
<dbReference type="InterPro" id="IPR043129">
    <property type="entry name" value="ATPase_NBD"/>
</dbReference>
<dbReference type="EMBL" id="JAVMIP010000002">
    <property type="protein sequence ID" value="MDS3859979.1"/>
    <property type="molecule type" value="Genomic_DNA"/>
</dbReference>
<dbReference type="InterPro" id="IPR018181">
    <property type="entry name" value="Heat_shock_70_CS"/>
</dbReference>
<dbReference type="Gene3D" id="3.30.420.40">
    <property type="match status" value="2"/>
</dbReference>
<dbReference type="AlphaFoldDB" id="A0AAE4JXJ3"/>
<keyword evidence="4" id="KW-0346">Stress response</keyword>
<accession>A0AAE4JXJ3</accession>
<name>A0AAE4JXJ3_9CYAN</name>
<dbReference type="PANTHER" id="PTHR42749:SF1">
    <property type="entry name" value="CELL SHAPE-DETERMINING PROTEIN MREB"/>
    <property type="match status" value="1"/>
</dbReference>
<comment type="caution">
    <text evidence="6">The sequence shown here is derived from an EMBL/GenBank/DDBJ whole genome shotgun (WGS) entry which is preliminary data.</text>
</comment>
<dbReference type="Pfam" id="PF00012">
    <property type="entry name" value="HSP70"/>
    <property type="match status" value="2"/>
</dbReference>
<evidence type="ECO:0000256" key="1">
    <source>
        <dbReference type="ARBA" id="ARBA00007381"/>
    </source>
</evidence>
<dbReference type="RefSeq" id="WP_322877269.1">
    <property type="nucleotide sequence ID" value="NZ_JAVMIP010000002.1"/>
</dbReference>
<reference evidence="7" key="1">
    <citation type="submission" date="2023-07" db="EMBL/GenBank/DDBJ databases">
        <authorList>
            <person name="Luz R."/>
            <person name="Cordeiro R."/>
            <person name="Fonseca A."/>
            <person name="Goncalves V."/>
        </authorList>
    </citation>
    <scope>NUCLEOTIDE SEQUENCE [LARGE SCALE GENOMIC DNA]</scope>
    <source>
        <strain evidence="7">BACA0444</strain>
    </source>
</reference>
<dbReference type="InterPro" id="IPR013126">
    <property type="entry name" value="Hsp_70_fam"/>
</dbReference>
<proteinExistence type="inferred from homology"/>
<organism evidence="6 7">
    <name type="scientific">Pseudocalidococcus azoricus BACA0444</name>
    <dbReference type="NCBI Taxonomy" id="2918990"/>
    <lineage>
        <taxon>Bacteria</taxon>
        <taxon>Bacillati</taxon>
        <taxon>Cyanobacteriota</taxon>
        <taxon>Cyanophyceae</taxon>
        <taxon>Acaryochloridales</taxon>
        <taxon>Thermosynechococcaceae</taxon>
        <taxon>Pseudocalidococcus</taxon>
        <taxon>Pseudocalidococcus azoricus</taxon>
    </lineage>
</organism>
<dbReference type="SUPFAM" id="SSF53067">
    <property type="entry name" value="Actin-like ATPase domain"/>
    <property type="match status" value="2"/>
</dbReference>
<dbReference type="PANTHER" id="PTHR42749">
    <property type="entry name" value="CELL SHAPE-DETERMINING PROTEIN MREB"/>
    <property type="match status" value="1"/>
</dbReference>
<keyword evidence="5" id="KW-0143">Chaperone</keyword>
<keyword evidence="3" id="KW-0067">ATP-binding</keyword>
<dbReference type="Gene3D" id="3.90.640.10">
    <property type="entry name" value="Actin, Chain A, domain 4"/>
    <property type="match status" value="1"/>
</dbReference>
<evidence type="ECO:0000256" key="4">
    <source>
        <dbReference type="ARBA" id="ARBA00023016"/>
    </source>
</evidence>
<evidence type="ECO:0000313" key="7">
    <source>
        <dbReference type="Proteomes" id="UP001268256"/>
    </source>
</evidence>